<dbReference type="SUPFAM" id="SSF51735">
    <property type="entry name" value="NAD(P)-binding Rossmann-fold domains"/>
    <property type="match status" value="1"/>
</dbReference>
<evidence type="ECO:0000313" key="2">
    <source>
        <dbReference type="EMBL" id="GET45283.1"/>
    </source>
</evidence>
<organism evidence="2 3">
    <name type="scientific">Capnocytophaga felis</name>
    <dbReference type="NCBI Taxonomy" id="2267611"/>
    <lineage>
        <taxon>Bacteria</taxon>
        <taxon>Pseudomonadati</taxon>
        <taxon>Bacteroidota</taxon>
        <taxon>Flavobacteriia</taxon>
        <taxon>Flavobacteriales</taxon>
        <taxon>Flavobacteriaceae</taxon>
        <taxon>Capnocytophaga</taxon>
    </lineage>
</organism>
<protein>
    <recommendedName>
        <fullName evidence="1">Gfo/Idh/MocA-like oxidoreductase N-terminal domain-containing protein</fullName>
    </recommendedName>
</protein>
<accession>A0A5M4B6P0</accession>
<feature type="domain" description="Gfo/Idh/MocA-like oxidoreductase N-terminal" evidence="1">
    <location>
        <begin position="1"/>
        <end position="128"/>
    </location>
</feature>
<dbReference type="PANTHER" id="PTHR43377:SF1">
    <property type="entry name" value="BILIVERDIN REDUCTASE A"/>
    <property type="match status" value="1"/>
</dbReference>
<dbReference type="Proteomes" id="UP000398217">
    <property type="component" value="Unassembled WGS sequence"/>
</dbReference>
<dbReference type="OrthoDB" id="2043779at2"/>
<reference evidence="3" key="1">
    <citation type="journal article" date="2020" name="Int. J. Syst. Evol. Microbiol.">
        <title>Capnocytophaga felis sp. nov. isolated from the feline oral cavity.</title>
        <authorList>
            <person name="Suzuki M."/>
            <person name="Umeda K."/>
            <person name="Kimura M."/>
            <person name="Imaoka K."/>
            <person name="Morikawa S."/>
            <person name="Maeda K."/>
        </authorList>
    </citation>
    <scope>NUCLEOTIDE SEQUENCE [LARGE SCALE GENOMIC DNA]</scope>
    <source>
        <strain evidence="3">KC07070</strain>
    </source>
</reference>
<proteinExistence type="predicted"/>
<name>A0A5M4B6P0_9FLAO</name>
<dbReference type="InterPro" id="IPR036291">
    <property type="entry name" value="NAD(P)-bd_dom_sf"/>
</dbReference>
<sequence length="319" mass="36131">MKIGIIGAGQLGSRHLQGVKIAEETINIDVVDPSEESLRIAKQRYEEIPENNFLKKVCYLNSISQMSGELDLVIIATSSKNRLSVIKDLLSSKKVKNMILEKVLFQTKEEYYEAEKLFEKYAINVWVNCPRRMFSYYKNIKDSIQNDKIIFQVVGGDWGLGCNGIHFIDCLAYLSGQREITITTNGLDNKIHSSKREGYYEFSGTLTGKTERGDVLVLSSLEKMNEAPIVTILSGSNKFIIDEINRKMILSSTGNLEIQEIEVPFQSQLTGRIIKDLINNEIELTSYKESMELHLPFVKSLLEFYNDTTGEEGNSCPIT</sequence>
<dbReference type="RefSeq" id="WP_155283966.1">
    <property type="nucleotide sequence ID" value="NZ_BLBC01000005.1"/>
</dbReference>
<dbReference type="EMBL" id="BLBC01000005">
    <property type="protein sequence ID" value="GET45283.1"/>
    <property type="molecule type" value="Genomic_DNA"/>
</dbReference>
<comment type="caution">
    <text evidence="2">The sequence shown here is derived from an EMBL/GenBank/DDBJ whole genome shotgun (WGS) entry which is preliminary data.</text>
</comment>
<gene>
    <name evidence="2" type="ORF">RCZ01_05850</name>
</gene>
<dbReference type="Pfam" id="PF01408">
    <property type="entry name" value="GFO_IDH_MocA"/>
    <property type="match status" value="1"/>
</dbReference>
<dbReference type="AlphaFoldDB" id="A0A5M4B6P0"/>
<dbReference type="PANTHER" id="PTHR43377">
    <property type="entry name" value="BILIVERDIN REDUCTASE A"/>
    <property type="match status" value="1"/>
</dbReference>
<evidence type="ECO:0000259" key="1">
    <source>
        <dbReference type="Pfam" id="PF01408"/>
    </source>
</evidence>
<dbReference type="Gene3D" id="3.40.50.720">
    <property type="entry name" value="NAD(P)-binding Rossmann-like Domain"/>
    <property type="match status" value="1"/>
</dbReference>
<dbReference type="InterPro" id="IPR000683">
    <property type="entry name" value="Gfo/Idh/MocA-like_OxRdtase_N"/>
</dbReference>
<keyword evidence="3" id="KW-1185">Reference proteome</keyword>
<dbReference type="InterPro" id="IPR051450">
    <property type="entry name" value="Gfo/Idh/MocA_Oxidoreductases"/>
</dbReference>
<dbReference type="GO" id="GO:0000166">
    <property type="term" value="F:nucleotide binding"/>
    <property type="evidence" value="ECO:0007669"/>
    <property type="project" value="InterPro"/>
</dbReference>
<evidence type="ECO:0000313" key="3">
    <source>
        <dbReference type="Proteomes" id="UP000398217"/>
    </source>
</evidence>